<evidence type="ECO:0000313" key="2">
    <source>
        <dbReference type="EMBL" id="CAG8524224.1"/>
    </source>
</evidence>
<dbReference type="EMBL" id="CAJVPP010000953">
    <property type="protein sequence ID" value="CAG8524224.1"/>
    <property type="molecule type" value="Genomic_DNA"/>
</dbReference>
<feature type="compositionally biased region" description="Basic and acidic residues" evidence="1">
    <location>
        <begin position="1"/>
        <end position="18"/>
    </location>
</feature>
<feature type="region of interest" description="Disordered" evidence="1">
    <location>
        <begin position="1"/>
        <end position="27"/>
    </location>
</feature>
<proteinExistence type="predicted"/>
<keyword evidence="3" id="KW-1185">Reference proteome</keyword>
<gene>
    <name evidence="2" type="ORF">FMOSSE_LOCUS5187</name>
</gene>
<name>A0A9N9AD14_FUNMO</name>
<evidence type="ECO:0000313" key="3">
    <source>
        <dbReference type="Proteomes" id="UP000789375"/>
    </source>
</evidence>
<evidence type="ECO:0000256" key="1">
    <source>
        <dbReference type="SAM" id="MobiDB-lite"/>
    </source>
</evidence>
<comment type="caution">
    <text evidence="2">The sequence shown here is derived from an EMBL/GenBank/DDBJ whole genome shotgun (WGS) entry which is preliminary data.</text>
</comment>
<accession>A0A9N9AD14</accession>
<dbReference type="Proteomes" id="UP000789375">
    <property type="component" value="Unassembled WGS sequence"/>
</dbReference>
<sequence>MSESNDKEEASDDKKTSLLEELEDNTLEPVSNDEVNHIISNQILNDSQFYCNIIRFWQ</sequence>
<reference evidence="2" key="1">
    <citation type="submission" date="2021-06" db="EMBL/GenBank/DDBJ databases">
        <authorList>
            <person name="Kallberg Y."/>
            <person name="Tangrot J."/>
            <person name="Rosling A."/>
        </authorList>
    </citation>
    <scope>NUCLEOTIDE SEQUENCE</scope>
    <source>
        <strain evidence="2">87-6 pot B 2015</strain>
    </source>
</reference>
<protein>
    <submittedName>
        <fullName evidence="2">9185_t:CDS:1</fullName>
    </submittedName>
</protein>
<dbReference type="AlphaFoldDB" id="A0A9N9AD14"/>
<organism evidence="2 3">
    <name type="scientific">Funneliformis mosseae</name>
    <name type="common">Endomycorrhizal fungus</name>
    <name type="synonym">Glomus mosseae</name>
    <dbReference type="NCBI Taxonomy" id="27381"/>
    <lineage>
        <taxon>Eukaryota</taxon>
        <taxon>Fungi</taxon>
        <taxon>Fungi incertae sedis</taxon>
        <taxon>Mucoromycota</taxon>
        <taxon>Glomeromycotina</taxon>
        <taxon>Glomeromycetes</taxon>
        <taxon>Glomerales</taxon>
        <taxon>Glomeraceae</taxon>
        <taxon>Funneliformis</taxon>
    </lineage>
</organism>